<evidence type="ECO:0000313" key="3">
    <source>
        <dbReference type="EMBL" id="MVZ60802.1"/>
    </source>
</evidence>
<dbReference type="CDD" id="cd00093">
    <property type="entry name" value="HTH_XRE"/>
    <property type="match status" value="1"/>
</dbReference>
<feature type="domain" description="HTH cro/C1-type" evidence="2">
    <location>
        <begin position="11"/>
        <end position="65"/>
    </location>
</feature>
<keyword evidence="4" id="KW-1185">Reference proteome</keyword>
<dbReference type="PROSITE" id="PS50943">
    <property type="entry name" value="HTH_CROC1"/>
    <property type="match status" value="1"/>
</dbReference>
<comment type="caution">
    <text evidence="3">The sequence shown here is derived from an EMBL/GenBank/DDBJ whole genome shotgun (WGS) entry which is preliminary data.</text>
</comment>
<dbReference type="PANTHER" id="PTHR46558:SF4">
    <property type="entry name" value="DNA-BIDING PHAGE PROTEIN"/>
    <property type="match status" value="1"/>
</dbReference>
<dbReference type="InterPro" id="IPR010982">
    <property type="entry name" value="Lambda_DNA-bd_dom_sf"/>
</dbReference>
<dbReference type="Gene3D" id="1.10.260.40">
    <property type="entry name" value="lambda repressor-like DNA-binding domains"/>
    <property type="match status" value="1"/>
</dbReference>
<proteinExistence type="predicted"/>
<sequence length="113" mass="13152">MRMEKILSKNLKDFRVKLGLTQDQIADYLEISREEVSYYETNRRSVPVDLIPTYAKLFGIDEYDLYEEDAAINNLNLAFAFRANEISPNDLKVIADFKKIALNYLKIKNVLAQ</sequence>
<dbReference type="EMBL" id="WSQA01000001">
    <property type="protein sequence ID" value="MVZ60802.1"/>
    <property type="molecule type" value="Genomic_DNA"/>
</dbReference>
<dbReference type="SUPFAM" id="SSF47413">
    <property type="entry name" value="lambda repressor-like DNA-binding domains"/>
    <property type="match status" value="1"/>
</dbReference>
<dbReference type="InterPro" id="IPR001387">
    <property type="entry name" value="Cro/C1-type_HTH"/>
</dbReference>
<name>A0A6N8KZ02_9SPHI</name>
<dbReference type="OrthoDB" id="678057at2"/>
<organism evidence="3 4">
    <name type="scientific">Sphingobacterium humi</name>
    <dbReference type="NCBI Taxonomy" id="1796905"/>
    <lineage>
        <taxon>Bacteria</taxon>
        <taxon>Pseudomonadati</taxon>
        <taxon>Bacteroidota</taxon>
        <taxon>Sphingobacteriia</taxon>
        <taxon>Sphingobacteriales</taxon>
        <taxon>Sphingobacteriaceae</taxon>
        <taxon>Sphingobacterium</taxon>
    </lineage>
</organism>
<dbReference type="AlphaFoldDB" id="A0A6N8KZ02"/>
<keyword evidence="1" id="KW-0238">DNA-binding</keyword>
<evidence type="ECO:0000259" key="2">
    <source>
        <dbReference type="PROSITE" id="PS50943"/>
    </source>
</evidence>
<gene>
    <name evidence="3" type="ORF">GQF63_02075</name>
</gene>
<dbReference type="GO" id="GO:0003677">
    <property type="term" value="F:DNA binding"/>
    <property type="evidence" value="ECO:0007669"/>
    <property type="project" value="UniProtKB-KW"/>
</dbReference>
<evidence type="ECO:0000256" key="1">
    <source>
        <dbReference type="ARBA" id="ARBA00023125"/>
    </source>
</evidence>
<dbReference type="SMART" id="SM00530">
    <property type="entry name" value="HTH_XRE"/>
    <property type="match status" value="1"/>
</dbReference>
<evidence type="ECO:0000313" key="4">
    <source>
        <dbReference type="Proteomes" id="UP000435036"/>
    </source>
</evidence>
<protein>
    <submittedName>
        <fullName evidence="3">Helix-turn-helix domain-containing protein</fullName>
    </submittedName>
</protein>
<accession>A0A6N8KZ02</accession>
<dbReference type="Proteomes" id="UP000435036">
    <property type="component" value="Unassembled WGS sequence"/>
</dbReference>
<reference evidence="3 4" key="1">
    <citation type="submission" date="2019-12" db="EMBL/GenBank/DDBJ databases">
        <authorList>
            <person name="Dong K."/>
        </authorList>
    </citation>
    <scope>NUCLEOTIDE SEQUENCE [LARGE SCALE GENOMIC DNA]</scope>
    <source>
        <strain evidence="3 4">JCM 31225</strain>
    </source>
</reference>
<dbReference type="Pfam" id="PF01381">
    <property type="entry name" value="HTH_3"/>
    <property type="match status" value="1"/>
</dbReference>
<dbReference type="PANTHER" id="PTHR46558">
    <property type="entry name" value="TRACRIPTIONAL REGULATORY PROTEIN-RELATED-RELATED"/>
    <property type="match status" value="1"/>
</dbReference>